<evidence type="ECO:0000256" key="11">
    <source>
        <dbReference type="ARBA" id="ARBA00023242"/>
    </source>
</evidence>
<dbReference type="GO" id="GO:0003887">
    <property type="term" value="F:DNA-directed DNA polymerase activity"/>
    <property type="evidence" value="ECO:0007669"/>
    <property type="project" value="UniProtKB-KW"/>
</dbReference>
<feature type="region of interest" description="Disordered" evidence="13">
    <location>
        <begin position="152"/>
        <end position="252"/>
    </location>
</feature>
<dbReference type="Gene3D" id="1.10.3200.20">
    <property type="entry name" value="DNA Polymerase alpha, zinc finger"/>
    <property type="match status" value="1"/>
</dbReference>
<protein>
    <recommendedName>
        <fullName evidence="12">DNA polymerase</fullName>
        <ecNumber evidence="12">2.7.7.7</ecNumber>
    </recommendedName>
</protein>
<dbReference type="OrthoDB" id="6755010at2759"/>
<evidence type="ECO:0000256" key="6">
    <source>
        <dbReference type="ARBA" id="ARBA00022723"/>
    </source>
</evidence>
<dbReference type="InterPro" id="IPR006133">
    <property type="entry name" value="DNA-dir_DNA_pol_B_exonuc"/>
</dbReference>
<feature type="domain" description="DNA polymerase alpha catalytic subunit N-terminal" evidence="17">
    <location>
        <begin position="22"/>
        <end position="89"/>
    </location>
</feature>
<evidence type="ECO:0000259" key="17">
    <source>
        <dbReference type="Pfam" id="PF12254"/>
    </source>
</evidence>
<evidence type="ECO:0000256" key="2">
    <source>
        <dbReference type="ARBA" id="ARBA00005755"/>
    </source>
</evidence>
<dbReference type="InterPro" id="IPR043502">
    <property type="entry name" value="DNA/RNA_pol_sf"/>
</dbReference>
<reference evidence="18" key="1">
    <citation type="submission" date="2021-01" db="EMBL/GenBank/DDBJ databases">
        <title>Adiantum capillus-veneris genome.</title>
        <authorList>
            <person name="Fang Y."/>
            <person name="Liao Q."/>
        </authorList>
    </citation>
    <scope>NUCLEOTIDE SEQUENCE</scope>
    <source>
        <strain evidence="18">H3</strain>
        <tissue evidence="18">Leaf</tissue>
    </source>
</reference>
<dbReference type="PRINTS" id="PR00106">
    <property type="entry name" value="DNAPOLB"/>
</dbReference>
<comment type="caution">
    <text evidence="18">The sequence shown here is derived from an EMBL/GenBank/DDBJ whole genome shotgun (WGS) entry which is preliminary data.</text>
</comment>
<accession>A0A9D4V0H4</accession>
<dbReference type="PANTHER" id="PTHR45861">
    <property type="entry name" value="DNA POLYMERASE ALPHA CATALYTIC SUBUNIT"/>
    <property type="match status" value="1"/>
</dbReference>
<dbReference type="GO" id="GO:0006273">
    <property type="term" value="P:lagging strand elongation"/>
    <property type="evidence" value="ECO:0007669"/>
    <property type="project" value="TreeGrafter"/>
</dbReference>
<keyword evidence="19" id="KW-1185">Reference proteome</keyword>
<keyword evidence="6" id="KW-0479">Metal-binding</keyword>
<dbReference type="GO" id="GO:0003688">
    <property type="term" value="F:DNA replication origin binding"/>
    <property type="evidence" value="ECO:0007669"/>
    <property type="project" value="TreeGrafter"/>
</dbReference>
<dbReference type="CDD" id="cd05776">
    <property type="entry name" value="DNA_polB_alpha_exo"/>
    <property type="match status" value="1"/>
</dbReference>
<dbReference type="InterPro" id="IPR006172">
    <property type="entry name" value="DNA-dir_DNA_pol_B"/>
</dbReference>
<dbReference type="Gene3D" id="1.10.132.60">
    <property type="entry name" value="DNA polymerase family B, C-terminal domain"/>
    <property type="match status" value="1"/>
</dbReference>
<comment type="subcellular location">
    <subcellularLocation>
        <location evidence="1">Nucleus</location>
    </subcellularLocation>
</comment>
<dbReference type="InterPro" id="IPR038256">
    <property type="entry name" value="Pol_alpha_znc_sf"/>
</dbReference>
<evidence type="ECO:0000256" key="7">
    <source>
        <dbReference type="ARBA" id="ARBA00022771"/>
    </source>
</evidence>
<sequence length="1557" mass="172639">MAPAERRRGPASSEASARASALAQLQSLRNQGGRRVDGFQLKLEDKIYDTLPEADYNLLVAKRRQSDKGFVVGDEGLGYEDVGEEEDWEVDMRPESSDEEEVPNGKAKKNKPKVLSEAKKETSKKAASLTAAAALLGRQRVSSMFAAASGMAALKRNSSGPGKANPSADNILDDVLADITVDDADRERERQRRRGGLGTRRTVSSSLTSPTEMQPQSSQSLAFTAQKPSSTSAEETTAINTLSNQDAPSKEMFPVSSKRFAQNMSSVEEAVAQDDDLSLPDTNGGCIPVHDSKEKVDPGMQSRDHEIAFVTKEESETKVGLNAKISQSSLDVKAPAPWHSLMEVKPEKVEAEETQEGSVAEGSDALQLDSDGKLNFFMIDAYEEAFGANPGTVFLFGKVRSGSKYMSCCVLVQNMQRCVYTVPSPSVFPLGLLKAYEHDCKSEEPGKQVEFMKKLQDLSKGLKAELAQRLMDMDVTTFRMAPVKRSYSFEDSNIPSGENYFLKLSYPFKDAPLPANMKGIHFSSVLGTNTSALELFLIKRKIKGPTWLSIEKPTYCSSSSQVSWCKMELAVDSAKQINVTPPGKAPEKFPPVIVASLNLKTVVNHKNNVNEIASASIVYCKKVKVDMPMPQAEWNTHEMLSHFSIVRKLDGGIFPVGFTTEVTQTNNKAGSNVLSLESSERALLNHLLIKLHQLDPDVLVGHNISGFDLDVLLHRLQASKVQSNIWSKIGRLKRSSMPKLTGGGTAFGAGASQGALACIAGRLLCDTYLASRDLLKEVSYTLTQLAKSQLGRDRRELQPADIPRMYESSTSLKEMVECGETDAWLALGLMFRLSVLPLARQLTNISGNLWNKTLQGARAQRVEYLLLHEFHARKYIVPDKLNAREKENLAHKRKANKEAINGEEDIGDDEEPKGLGRKGKKGPAYSGGLVLEPKKGLYDKFVLLLDFNSLYPSIIQEYNLCFTTVQRPADGVIPNIPSTDVPGVLPQILKSLVERRRQVKKWLKNTSGALKRQQLDIQQQALKLTANSMYGCLGFVNSRFYAKPLAELITSQGRDILQSTVDLVQNSLNLEVIYGDTDSIMIHTGLEDLQIVKSIAVKVIKEVNKKYKLLEIDLDGIFKRMLLLKKKKYASVKMEANGDGTFREVIEQKGLDIVRRDWSLISKDIGNFCLQQILSGGTCEDVVEIIHTELRKLQDEMRKGQVDLEKFVITKSLTKAPEAYPDAKNQPHVQVALRLKQAGHRIGSSVGDTVPYIICIEQGSGSTSGIAERARHPDELRQDPGNWMVDIDYYLSQQVHPVVSRLCAPIEGTDANRLAECLGLDSSKFQTRSSASLVQKDEALVSASAILDDDDRYRHCDPLTLSCPSCTDRYSFPGIVHIAERTKDVEDDESKSDSTLLPEDYLQCPKCRSTENFQGLSSAMLANQLKQRVDEFIGRYYEGWMKCDEELCGHTSRMINLRVLGDSERGTICPNHPRCSGSLIRQYTEVDLYKQLTHFCRLLDANRALEKIPEMGARLAAEKRLATLNRIVDSASHTVELIRDRCAYRWVQMEALCVSVS</sequence>
<dbReference type="FunFam" id="1.10.132.60:FF:000004">
    <property type="entry name" value="DNA polymerase"/>
    <property type="match status" value="1"/>
</dbReference>
<evidence type="ECO:0000256" key="9">
    <source>
        <dbReference type="ARBA" id="ARBA00022932"/>
    </source>
</evidence>
<keyword evidence="11" id="KW-0539">Nucleus</keyword>
<dbReference type="PANTHER" id="PTHR45861:SF1">
    <property type="entry name" value="DNA POLYMERASE ALPHA CATALYTIC SUBUNIT"/>
    <property type="match status" value="1"/>
</dbReference>
<dbReference type="FunFam" id="1.10.287.690:FF:000004">
    <property type="entry name" value="DNA polymerase"/>
    <property type="match status" value="1"/>
</dbReference>
<dbReference type="NCBIfam" id="TIGR00592">
    <property type="entry name" value="pol2"/>
    <property type="match status" value="1"/>
</dbReference>
<dbReference type="CDD" id="cd05532">
    <property type="entry name" value="POLBc_alpha"/>
    <property type="match status" value="1"/>
</dbReference>
<dbReference type="GO" id="GO:0003682">
    <property type="term" value="F:chromatin binding"/>
    <property type="evidence" value="ECO:0007669"/>
    <property type="project" value="TreeGrafter"/>
</dbReference>
<evidence type="ECO:0000256" key="4">
    <source>
        <dbReference type="ARBA" id="ARBA00022695"/>
    </source>
</evidence>
<dbReference type="Gene3D" id="3.30.420.10">
    <property type="entry name" value="Ribonuclease H-like superfamily/Ribonuclease H"/>
    <property type="match status" value="1"/>
</dbReference>
<dbReference type="InterPro" id="IPR015088">
    <property type="entry name" value="Znf_DNA-dir_DNA_pol_B_alpha"/>
</dbReference>
<feature type="domain" description="DNA-directed DNA polymerase family B multifunctional" evidence="14">
    <location>
        <begin position="849"/>
        <end position="1306"/>
    </location>
</feature>
<dbReference type="Pfam" id="PF12254">
    <property type="entry name" value="DNA_pol_alpha_N"/>
    <property type="match status" value="1"/>
</dbReference>
<evidence type="ECO:0000259" key="16">
    <source>
        <dbReference type="Pfam" id="PF08996"/>
    </source>
</evidence>
<evidence type="ECO:0000256" key="5">
    <source>
        <dbReference type="ARBA" id="ARBA00022705"/>
    </source>
</evidence>
<dbReference type="Pfam" id="PF03104">
    <property type="entry name" value="DNA_pol_B_exo1"/>
    <property type="match status" value="1"/>
</dbReference>
<dbReference type="Pfam" id="PF00136">
    <property type="entry name" value="DNA_pol_B"/>
    <property type="match status" value="1"/>
</dbReference>
<dbReference type="Proteomes" id="UP000886520">
    <property type="component" value="Chromosome 7"/>
</dbReference>
<dbReference type="PROSITE" id="PS00116">
    <property type="entry name" value="DNA_POLYMERASE_B"/>
    <property type="match status" value="1"/>
</dbReference>
<name>A0A9D4V0H4_ADICA</name>
<dbReference type="InterPro" id="IPR006134">
    <property type="entry name" value="DNA-dir_DNA_pol_B_multi_dom"/>
</dbReference>
<keyword evidence="3 12" id="KW-0808">Transferase</keyword>
<evidence type="ECO:0000313" key="18">
    <source>
        <dbReference type="EMBL" id="KAI5077505.1"/>
    </source>
</evidence>
<evidence type="ECO:0000313" key="19">
    <source>
        <dbReference type="Proteomes" id="UP000886520"/>
    </source>
</evidence>
<keyword evidence="5 12" id="KW-0235">DNA replication</keyword>
<dbReference type="InterPro" id="IPR024647">
    <property type="entry name" value="DNA_pol_a_cat_su_N"/>
</dbReference>
<dbReference type="GO" id="GO:1902975">
    <property type="term" value="P:mitotic DNA replication initiation"/>
    <property type="evidence" value="ECO:0007669"/>
    <property type="project" value="InterPro"/>
</dbReference>
<keyword evidence="8" id="KW-0862">Zinc</keyword>
<comment type="catalytic activity">
    <reaction evidence="12">
        <text>DNA(n) + a 2'-deoxyribonucleoside 5'-triphosphate = DNA(n+1) + diphosphate</text>
        <dbReference type="Rhea" id="RHEA:22508"/>
        <dbReference type="Rhea" id="RHEA-COMP:17339"/>
        <dbReference type="Rhea" id="RHEA-COMP:17340"/>
        <dbReference type="ChEBI" id="CHEBI:33019"/>
        <dbReference type="ChEBI" id="CHEBI:61560"/>
        <dbReference type="ChEBI" id="CHEBI:173112"/>
        <dbReference type="EC" id="2.7.7.7"/>
    </reaction>
</comment>
<dbReference type="InterPro" id="IPR036397">
    <property type="entry name" value="RNaseH_sf"/>
</dbReference>
<evidence type="ECO:0000256" key="13">
    <source>
        <dbReference type="SAM" id="MobiDB-lite"/>
    </source>
</evidence>
<dbReference type="Gene3D" id="2.40.50.730">
    <property type="match status" value="1"/>
</dbReference>
<dbReference type="GO" id="GO:0008270">
    <property type="term" value="F:zinc ion binding"/>
    <property type="evidence" value="ECO:0007669"/>
    <property type="project" value="UniProtKB-KW"/>
</dbReference>
<dbReference type="Gene3D" id="3.30.70.2820">
    <property type="match status" value="1"/>
</dbReference>
<proteinExistence type="inferred from homology"/>
<dbReference type="FunFam" id="3.30.420.10:FF:000043">
    <property type="entry name" value="DNA polymerase"/>
    <property type="match status" value="1"/>
</dbReference>
<feature type="domain" description="DNA-directed DNA polymerase family B exonuclease" evidence="15">
    <location>
        <begin position="525"/>
        <end position="783"/>
    </location>
</feature>
<evidence type="ECO:0000256" key="1">
    <source>
        <dbReference type="ARBA" id="ARBA00004123"/>
    </source>
</evidence>
<gene>
    <name evidence="18" type="ORF">GOP47_0007329</name>
</gene>
<evidence type="ECO:0000256" key="3">
    <source>
        <dbReference type="ARBA" id="ARBA00022679"/>
    </source>
</evidence>
<evidence type="ECO:0000256" key="10">
    <source>
        <dbReference type="ARBA" id="ARBA00023125"/>
    </source>
</evidence>
<dbReference type="GO" id="GO:0003697">
    <property type="term" value="F:single-stranded DNA binding"/>
    <property type="evidence" value="ECO:0007669"/>
    <property type="project" value="TreeGrafter"/>
</dbReference>
<evidence type="ECO:0000259" key="14">
    <source>
        <dbReference type="Pfam" id="PF00136"/>
    </source>
</evidence>
<dbReference type="SUPFAM" id="SSF53098">
    <property type="entry name" value="Ribonuclease H-like"/>
    <property type="match status" value="1"/>
</dbReference>
<dbReference type="InterPro" id="IPR045846">
    <property type="entry name" value="POLBc_alpha"/>
</dbReference>
<feature type="compositionally biased region" description="Acidic residues" evidence="13">
    <location>
        <begin position="171"/>
        <end position="182"/>
    </location>
</feature>
<evidence type="ECO:0000259" key="15">
    <source>
        <dbReference type="Pfam" id="PF03104"/>
    </source>
</evidence>
<dbReference type="Pfam" id="PF08996">
    <property type="entry name" value="zf-DNA_Pol"/>
    <property type="match status" value="1"/>
</dbReference>
<keyword evidence="4 12" id="KW-0548">Nucleotidyltransferase</keyword>
<feature type="region of interest" description="Disordered" evidence="13">
    <location>
        <begin position="81"/>
        <end position="128"/>
    </location>
</feature>
<evidence type="ECO:0000256" key="8">
    <source>
        <dbReference type="ARBA" id="ARBA00022833"/>
    </source>
</evidence>
<dbReference type="EMBL" id="JABFUD020000007">
    <property type="protein sequence ID" value="KAI5077505.1"/>
    <property type="molecule type" value="Genomic_DNA"/>
</dbReference>
<feature type="compositionally biased region" description="Polar residues" evidence="13">
    <location>
        <begin position="203"/>
        <end position="247"/>
    </location>
</feature>
<feature type="domain" description="Zinc finger DNA-directed DNA polymerase family B alpha" evidence="16">
    <location>
        <begin position="1347"/>
        <end position="1552"/>
    </location>
</feature>
<keyword evidence="7" id="KW-0863">Zinc-finger</keyword>
<dbReference type="EC" id="2.7.7.7" evidence="12"/>
<dbReference type="SUPFAM" id="SSF56672">
    <property type="entry name" value="DNA/RNA polymerases"/>
    <property type="match status" value="1"/>
</dbReference>
<dbReference type="Gene3D" id="3.90.1600.10">
    <property type="entry name" value="Palm domain of DNA polymerase"/>
    <property type="match status" value="1"/>
</dbReference>
<dbReference type="GO" id="GO:0000166">
    <property type="term" value="F:nucleotide binding"/>
    <property type="evidence" value="ECO:0007669"/>
    <property type="project" value="InterPro"/>
</dbReference>
<keyword evidence="9 12" id="KW-0239">DNA-directed DNA polymerase</keyword>
<keyword evidence="10 12" id="KW-0238">DNA-binding</keyword>
<dbReference type="InterPro" id="IPR042087">
    <property type="entry name" value="DNA_pol_B_thumb"/>
</dbReference>
<dbReference type="SMART" id="SM00486">
    <property type="entry name" value="POLBc"/>
    <property type="match status" value="1"/>
</dbReference>
<dbReference type="InterPro" id="IPR012337">
    <property type="entry name" value="RNaseH-like_sf"/>
</dbReference>
<feature type="compositionally biased region" description="Acidic residues" evidence="13">
    <location>
        <begin position="901"/>
        <end position="911"/>
    </location>
</feature>
<dbReference type="InterPro" id="IPR017964">
    <property type="entry name" value="DNA-dir_DNA_pol_B_CS"/>
</dbReference>
<evidence type="ECO:0000256" key="12">
    <source>
        <dbReference type="RuleBase" id="RU000442"/>
    </source>
</evidence>
<dbReference type="Gene3D" id="1.10.287.690">
    <property type="entry name" value="Helix hairpin bin"/>
    <property type="match status" value="1"/>
</dbReference>
<dbReference type="GO" id="GO:0005658">
    <property type="term" value="C:alpha DNA polymerase:primase complex"/>
    <property type="evidence" value="ECO:0007669"/>
    <property type="project" value="TreeGrafter"/>
</dbReference>
<feature type="compositionally biased region" description="Basic and acidic residues" evidence="13">
    <location>
        <begin position="114"/>
        <end position="124"/>
    </location>
</feature>
<dbReference type="GO" id="GO:0006272">
    <property type="term" value="P:leading strand elongation"/>
    <property type="evidence" value="ECO:0007669"/>
    <property type="project" value="TreeGrafter"/>
</dbReference>
<dbReference type="InterPro" id="IPR023211">
    <property type="entry name" value="DNA_pol_palm_dom_sf"/>
</dbReference>
<organism evidence="18 19">
    <name type="scientific">Adiantum capillus-veneris</name>
    <name type="common">Maidenhair fern</name>
    <dbReference type="NCBI Taxonomy" id="13818"/>
    <lineage>
        <taxon>Eukaryota</taxon>
        <taxon>Viridiplantae</taxon>
        <taxon>Streptophyta</taxon>
        <taxon>Embryophyta</taxon>
        <taxon>Tracheophyta</taxon>
        <taxon>Polypodiopsida</taxon>
        <taxon>Polypodiidae</taxon>
        <taxon>Polypodiales</taxon>
        <taxon>Pteridineae</taxon>
        <taxon>Pteridaceae</taxon>
        <taxon>Vittarioideae</taxon>
        <taxon>Adiantum</taxon>
    </lineage>
</organism>
<feature type="region of interest" description="Disordered" evidence="13">
    <location>
        <begin position="890"/>
        <end position="921"/>
    </location>
</feature>
<comment type="similarity">
    <text evidence="2 12">Belongs to the DNA polymerase type-B family.</text>
</comment>